<evidence type="ECO:0000313" key="2">
    <source>
        <dbReference type="Proteomes" id="UP000037460"/>
    </source>
</evidence>
<dbReference type="Proteomes" id="UP000037460">
    <property type="component" value="Unassembled WGS sequence"/>
</dbReference>
<keyword evidence="2" id="KW-1185">Reference proteome</keyword>
<protein>
    <submittedName>
        <fullName evidence="1">Uncharacterized protein</fullName>
    </submittedName>
</protein>
<reference evidence="2" key="1">
    <citation type="journal article" date="2015" name="PLoS Genet.">
        <title>Genome Sequence and Transcriptome Analyses of Chrysochromulina tobin: Metabolic Tools for Enhanced Algal Fitness in the Prominent Order Prymnesiales (Haptophyceae).</title>
        <authorList>
            <person name="Hovde B.T."/>
            <person name="Deodato C.R."/>
            <person name="Hunsperger H.M."/>
            <person name="Ryken S.A."/>
            <person name="Yost W."/>
            <person name="Jha R.K."/>
            <person name="Patterson J."/>
            <person name="Monnat R.J. Jr."/>
            <person name="Barlow S.B."/>
            <person name="Starkenburg S.R."/>
            <person name="Cattolico R.A."/>
        </authorList>
    </citation>
    <scope>NUCLEOTIDE SEQUENCE</scope>
    <source>
        <strain evidence="2">CCMP291</strain>
    </source>
</reference>
<dbReference type="AlphaFoldDB" id="A0A0M0JIT3"/>
<gene>
    <name evidence="1" type="ORF">Ctob_008763</name>
</gene>
<comment type="caution">
    <text evidence="1">The sequence shown here is derived from an EMBL/GenBank/DDBJ whole genome shotgun (WGS) entry which is preliminary data.</text>
</comment>
<evidence type="ECO:0000313" key="1">
    <source>
        <dbReference type="EMBL" id="KOO26491.1"/>
    </source>
</evidence>
<sequence>MNWIDSLQDQQQEQVIRAKPCNIQAINVSNSRSQEVDFEALLPQQKVTVLRAQKALWDESTMFKDGVKRPPNFIALFRGEHKPCPVQLVSEPQPGIVPDDVGKAIVVRRELDAELEGVAGFIYVLASNPRVLMSFRVSSGSDHALLDGKRAADYYMKFIKG</sequence>
<proteinExistence type="predicted"/>
<organism evidence="1 2">
    <name type="scientific">Chrysochromulina tobinii</name>
    <dbReference type="NCBI Taxonomy" id="1460289"/>
    <lineage>
        <taxon>Eukaryota</taxon>
        <taxon>Haptista</taxon>
        <taxon>Haptophyta</taxon>
        <taxon>Prymnesiophyceae</taxon>
        <taxon>Prymnesiales</taxon>
        <taxon>Chrysochromulinaceae</taxon>
        <taxon>Chrysochromulina</taxon>
    </lineage>
</organism>
<accession>A0A0M0JIT3</accession>
<name>A0A0M0JIT3_9EUKA</name>
<dbReference type="EMBL" id="JWZX01002843">
    <property type="protein sequence ID" value="KOO26491.1"/>
    <property type="molecule type" value="Genomic_DNA"/>
</dbReference>